<comment type="caution">
    <text evidence="1">The sequence shown here is derived from an EMBL/GenBank/DDBJ whole genome shotgun (WGS) entry which is preliminary data.</text>
</comment>
<evidence type="ECO:0000313" key="2">
    <source>
        <dbReference type="Proteomes" id="UP001550628"/>
    </source>
</evidence>
<dbReference type="EMBL" id="JBEYBF010000046">
    <property type="protein sequence ID" value="MEU1956847.1"/>
    <property type="molecule type" value="Genomic_DNA"/>
</dbReference>
<gene>
    <name evidence="1" type="ORF">ABZ510_33970</name>
</gene>
<name>A0ABV2X114_9NOCA</name>
<accession>A0ABV2X114</accession>
<proteinExistence type="predicted"/>
<dbReference type="RefSeq" id="WP_030524377.1">
    <property type="nucleotide sequence ID" value="NZ_JBEYBD010000038.1"/>
</dbReference>
<dbReference type="Proteomes" id="UP001550628">
    <property type="component" value="Unassembled WGS sequence"/>
</dbReference>
<reference evidence="1 2" key="1">
    <citation type="submission" date="2024-06" db="EMBL/GenBank/DDBJ databases">
        <title>The Natural Products Discovery Center: Release of the First 8490 Sequenced Strains for Exploring Actinobacteria Biosynthetic Diversity.</title>
        <authorList>
            <person name="Kalkreuter E."/>
            <person name="Kautsar S.A."/>
            <person name="Yang D."/>
            <person name="Bader C.D."/>
            <person name="Teijaro C.N."/>
            <person name="Fluegel L."/>
            <person name="Davis C.M."/>
            <person name="Simpson J.R."/>
            <person name="Lauterbach L."/>
            <person name="Steele A.D."/>
            <person name="Gui C."/>
            <person name="Meng S."/>
            <person name="Li G."/>
            <person name="Viehrig K."/>
            <person name="Ye F."/>
            <person name="Su P."/>
            <person name="Kiefer A.F."/>
            <person name="Nichols A."/>
            <person name="Cepeda A.J."/>
            <person name="Yan W."/>
            <person name="Fan B."/>
            <person name="Jiang Y."/>
            <person name="Adhikari A."/>
            <person name="Zheng C.-J."/>
            <person name="Schuster L."/>
            <person name="Cowan T.M."/>
            <person name="Smanski M.J."/>
            <person name="Chevrette M.G."/>
            <person name="De Carvalho L.P.S."/>
            <person name="Shen B."/>
        </authorList>
    </citation>
    <scope>NUCLEOTIDE SEQUENCE [LARGE SCALE GENOMIC DNA]</scope>
    <source>
        <strain evidence="1 2">NPDC019708</strain>
    </source>
</reference>
<protein>
    <submittedName>
        <fullName evidence="1">Uncharacterized protein</fullName>
    </submittedName>
</protein>
<dbReference type="GeneID" id="96244724"/>
<organism evidence="1 2">
    <name type="scientific">Nocardia rhamnosiphila</name>
    <dbReference type="NCBI Taxonomy" id="426716"/>
    <lineage>
        <taxon>Bacteria</taxon>
        <taxon>Bacillati</taxon>
        <taxon>Actinomycetota</taxon>
        <taxon>Actinomycetes</taxon>
        <taxon>Mycobacteriales</taxon>
        <taxon>Nocardiaceae</taxon>
        <taxon>Nocardia</taxon>
    </lineage>
</organism>
<sequence length="137" mass="13948">MVAGESQPVLVELTVPKRTIERGLVDGLVVPTGTFAGVRMVEPALSDEGVADLLAEVAHSPDGFAARADTAARALAIVAATAAALCGDDIRTALRSPDTDFLAGLSGGAVDAVREVLLGIESDEPAQLDQTLRAALS</sequence>
<evidence type="ECO:0000313" key="1">
    <source>
        <dbReference type="EMBL" id="MEU1956847.1"/>
    </source>
</evidence>
<keyword evidence="2" id="KW-1185">Reference proteome</keyword>